<dbReference type="GO" id="GO:0061504">
    <property type="term" value="P:cyclic threonylcarbamoyladenosine biosynthetic process"/>
    <property type="evidence" value="ECO:0007669"/>
    <property type="project" value="TreeGrafter"/>
</dbReference>
<evidence type="ECO:0000259" key="1">
    <source>
        <dbReference type="Pfam" id="PF00899"/>
    </source>
</evidence>
<gene>
    <name evidence="2" type="ORF">GIY30_02190</name>
</gene>
<sequence length="341" mass="37372">MTGLVEILHPHDDAGRIRYLRDADGYALVDGWESALEDLHKLDQYSTTPTDYDPADLDRTTRYIAYPWRRTIVRLPEASVFHRLRTARNRFLITDDEQRSWTSGLIAIAGLSVGGSVLSVCALTGARRLRIADPDTLGPSNLNRLVGSVCDLGVPKTTLAYRRVLEADPYAVVETFPGGFHPDMADRFIGGGATPRARVLVEEMDDLAMKVRIRHHARAAHVPVIMVTDNGDDVILDIERFDLEPDRPLFHGRAGDVETLTDDELRKPERRVEIAGTIVGDDVADRLKVALGEVGKTIPSWPQLGTAATLAGVVGALAARKVICGADLPSGRHHVRVSDLG</sequence>
<feature type="domain" description="THIF-type NAD/FAD binding fold" evidence="1">
    <location>
        <begin position="88"/>
        <end position="304"/>
    </location>
</feature>
<keyword evidence="3" id="KW-1185">Reference proteome</keyword>
<dbReference type="GO" id="GO:0008641">
    <property type="term" value="F:ubiquitin-like modifier activating enzyme activity"/>
    <property type="evidence" value="ECO:0007669"/>
    <property type="project" value="InterPro"/>
</dbReference>
<comment type="caution">
    <text evidence="2">The sequence shown here is derived from an EMBL/GenBank/DDBJ whole genome shotgun (WGS) entry which is preliminary data.</text>
</comment>
<accession>A0A6L7GJP9</accession>
<protein>
    <submittedName>
        <fullName evidence="2">Thiamine biosynthesis protein ThiF</fullName>
    </submittedName>
</protein>
<dbReference type="EMBL" id="WMBR01000001">
    <property type="protein sequence ID" value="MXP20180.1"/>
    <property type="molecule type" value="Genomic_DNA"/>
</dbReference>
<dbReference type="AlphaFoldDB" id="A0A6L7GJP9"/>
<dbReference type="Gene3D" id="3.40.50.720">
    <property type="entry name" value="NAD(P)-binding Rossmann-like Domain"/>
    <property type="match status" value="1"/>
</dbReference>
<dbReference type="InterPro" id="IPR000594">
    <property type="entry name" value="ThiF_NAD_FAD-bd"/>
</dbReference>
<dbReference type="Proteomes" id="UP000475545">
    <property type="component" value="Unassembled WGS sequence"/>
</dbReference>
<dbReference type="Pfam" id="PF00899">
    <property type="entry name" value="ThiF"/>
    <property type="match status" value="1"/>
</dbReference>
<dbReference type="SUPFAM" id="SSF69572">
    <property type="entry name" value="Activating enzymes of the ubiquitin-like proteins"/>
    <property type="match status" value="1"/>
</dbReference>
<dbReference type="PANTHER" id="PTHR43267:SF3">
    <property type="entry name" value="THIF PROTEIN"/>
    <property type="match status" value="1"/>
</dbReference>
<reference evidence="2 3" key="1">
    <citation type="submission" date="2019-11" db="EMBL/GenBank/DDBJ databases">
        <title>Gordonia sp. nov., a novel actinobacterium isolated from mangrove soil in Hainan.</title>
        <authorList>
            <person name="Huang X."/>
            <person name="Xie Y."/>
            <person name="Chu X."/>
            <person name="Xiao K."/>
        </authorList>
    </citation>
    <scope>NUCLEOTIDE SEQUENCE [LARGE SCALE GENOMIC DNA]</scope>
    <source>
        <strain evidence="2 3">HNM0687</strain>
    </source>
</reference>
<name>A0A6L7GJP9_9ACTN</name>
<evidence type="ECO:0000313" key="2">
    <source>
        <dbReference type="EMBL" id="MXP20180.1"/>
    </source>
</evidence>
<dbReference type="InterPro" id="IPR045886">
    <property type="entry name" value="ThiF/MoeB/HesA"/>
</dbReference>
<proteinExistence type="predicted"/>
<dbReference type="RefSeq" id="WP_160900346.1">
    <property type="nucleotide sequence ID" value="NZ_CP102850.1"/>
</dbReference>
<dbReference type="PANTHER" id="PTHR43267">
    <property type="entry name" value="TRNA THREONYLCARBAMOYLADENOSINE DEHYDRATASE"/>
    <property type="match status" value="1"/>
</dbReference>
<organism evidence="2 3">
    <name type="scientific">Gordonia mangrovi</name>
    <dbReference type="NCBI Taxonomy" id="2665643"/>
    <lineage>
        <taxon>Bacteria</taxon>
        <taxon>Bacillati</taxon>
        <taxon>Actinomycetota</taxon>
        <taxon>Actinomycetes</taxon>
        <taxon>Mycobacteriales</taxon>
        <taxon>Gordoniaceae</taxon>
        <taxon>Gordonia</taxon>
    </lineage>
</organism>
<dbReference type="GO" id="GO:0061503">
    <property type="term" value="F:tRNA threonylcarbamoyladenosine dehydratase"/>
    <property type="evidence" value="ECO:0007669"/>
    <property type="project" value="TreeGrafter"/>
</dbReference>
<dbReference type="InterPro" id="IPR035985">
    <property type="entry name" value="Ubiquitin-activating_enz"/>
</dbReference>
<evidence type="ECO:0000313" key="3">
    <source>
        <dbReference type="Proteomes" id="UP000475545"/>
    </source>
</evidence>